<proteinExistence type="predicted"/>
<dbReference type="Proteomes" id="UP001293593">
    <property type="component" value="Unassembled WGS sequence"/>
</dbReference>
<comment type="caution">
    <text evidence="2">The sequence shown here is derived from an EMBL/GenBank/DDBJ whole genome shotgun (WGS) entry which is preliminary data.</text>
</comment>
<evidence type="ECO:0000313" key="3">
    <source>
        <dbReference type="Proteomes" id="UP001293593"/>
    </source>
</evidence>
<organism evidence="2 3">
    <name type="scientific">Acacia crassicarpa</name>
    <name type="common">northern wattle</name>
    <dbReference type="NCBI Taxonomy" id="499986"/>
    <lineage>
        <taxon>Eukaryota</taxon>
        <taxon>Viridiplantae</taxon>
        <taxon>Streptophyta</taxon>
        <taxon>Embryophyta</taxon>
        <taxon>Tracheophyta</taxon>
        <taxon>Spermatophyta</taxon>
        <taxon>Magnoliopsida</taxon>
        <taxon>eudicotyledons</taxon>
        <taxon>Gunneridae</taxon>
        <taxon>Pentapetalae</taxon>
        <taxon>rosids</taxon>
        <taxon>fabids</taxon>
        <taxon>Fabales</taxon>
        <taxon>Fabaceae</taxon>
        <taxon>Caesalpinioideae</taxon>
        <taxon>mimosoid clade</taxon>
        <taxon>Acacieae</taxon>
        <taxon>Acacia</taxon>
    </lineage>
</organism>
<keyword evidence="3" id="KW-1185">Reference proteome</keyword>
<gene>
    <name evidence="2" type="ORF">QN277_008703</name>
</gene>
<dbReference type="PANTHER" id="PTHR36385:SF1">
    <property type="entry name" value="OS07G0562900 PROTEIN"/>
    <property type="match status" value="1"/>
</dbReference>
<feature type="compositionally biased region" description="Basic residues" evidence="1">
    <location>
        <begin position="50"/>
        <end position="68"/>
    </location>
</feature>
<name>A0AAE1M7M1_9FABA</name>
<dbReference type="PANTHER" id="PTHR36385">
    <property type="entry name" value="OS07G0562900 PROTEIN"/>
    <property type="match status" value="1"/>
</dbReference>
<sequence length="101" mass="10861">MAKNRNKKKRNGAVSMDISEPSVGESPQGAAMDTSEAGAQGPVSGAASMKIKKGKPMKRTKNVRKMKAREKAISASEKIAEKVLKNDSKKLRVQSAKALYD</sequence>
<feature type="compositionally biased region" description="Basic residues" evidence="1">
    <location>
        <begin position="1"/>
        <end position="11"/>
    </location>
</feature>
<dbReference type="EMBL" id="JAWXYG010000013">
    <property type="protein sequence ID" value="KAK4255745.1"/>
    <property type="molecule type" value="Genomic_DNA"/>
</dbReference>
<reference evidence="2" key="1">
    <citation type="submission" date="2023-10" db="EMBL/GenBank/DDBJ databases">
        <title>Chromosome-level genome of the transformable northern wattle, Acacia crassicarpa.</title>
        <authorList>
            <person name="Massaro I."/>
            <person name="Sinha N.R."/>
            <person name="Poethig S."/>
            <person name="Leichty A.R."/>
        </authorList>
    </citation>
    <scope>NUCLEOTIDE SEQUENCE</scope>
    <source>
        <strain evidence="2">Acra3RX</strain>
        <tissue evidence="2">Leaf</tissue>
    </source>
</reference>
<evidence type="ECO:0000313" key="2">
    <source>
        <dbReference type="EMBL" id="KAK4255745.1"/>
    </source>
</evidence>
<evidence type="ECO:0000256" key="1">
    <source>
        <dbReference type="SAM" id="MobiDB-lite"/>
    </source>
</evidence>
<dbReference type="AlphaFoldDB" id="A0AAE1M7M1"/>
<accession>A0AAE1M7M1</accession>
<protein>
    <submittedName>
        <fullName evidence="2">Uncharacterized protein</fullName>
    </submittedName>
</protein>
<feature type="region of interest" description="Disordered" evidence="1">
    <location>
        <begin position="1"/>
        <end position="75"/>
    </location>
</feature>